<dbReference type="Proteomes" id="UP000271241">
    <property type="component" value="Unassembled WGS sequence"/>
</dbReference>
<feature type="compositionally biased region" description="Low complexity" evidence="1">
    <location>
        <begin position="236"/>
        <end position="252"/>
    </location>
</feature>
<sequence>MNLLFIPHCANMNTSHSTSRAAQTVAVSAETQQAVRLMDLLVDCERDTLFAPQLPLFAADTRRFVQESLRAAAASSGDDALAASRRSSTLAPAAASDAPCYQADVLALDASLESLCARMAHIQTELDQTLAALEGLATGRSASDMPHATDQSSDEALARMAQAADALECAANTFSAEAGRFEEIWPTELQHWVEAALARPTQPTAIREARMQLDAFEEHHAVRRAMRQAHRRMAEALGTSTTTATTNDSNNDPSRRARWEDAWQRLGDTQEQIGAALARLERWQATLHVASAPHATNA</sequence>
<dbReference type="EMBL" id="KZ992770">
    <property type="protein sequence ID" value="RKP07081.1"/>
    <property type="molecule type" value="Genomic_DNA"/>
</dbReference>
<gene>
    <name evidence="2" type="ORF">THASP1DRAFT_31108</name>
</gene>
<evidence type="ECO:0000256" key="1">
    <source>
        <dbReference type="SAM" id="MobiDB-lite"/>
    </source>
</evidence>
<proteinExistence type="predicted"/>
<reference evidence="3" key="1">
    <citation type="journal article" date="2018" name="Nat. Microbiol.">
        <title>Leveraging single-cell genomics to expand the fungal tree of life.</title>
        <authorList>
            <person name="Ahrendt S.R."/>
            <person name="Quandt C.A."/>
            <person name="Ciobanu D."/>
            <person name="Clum A."/>
            <person name="Salamov A."/>
            <person name="Andreopoulos B."/>
            <person name="Cheng J.F."/>
            <person name="Woyke T."/>
            <person name="Pelin A."/>
            <person name="Henrissat B."/>
            <person name="Reynolds N.K."/>
            <person name="Benny G.L."/>
            <person name="Smith M.E."/>
            <person name="James T.Y."/>
            <person name="Grigoriev I.V."/>
        </authorList>
    </citation>
    <scope>NUCLEOTIDE SEQUENCE [LARGE SCALE GENOMIC DNA]</scope>
    <source>
        <strain evidence="3">RSA 1356</strain>
    </source>
</reference>
<protein>
    <submittedName>
        <fullName evidence="2">Uncharacterized protein</fullName>
    </submittedName>
</protein>
<evidence type="ECO:0000313" key="2">
    <source>
        <dbReference type="EMBL" id="RKP07081.1"/>
    </source>
</evidence>
<name>A0A4P9XNU0_9FUNG</name>
<feature type="region of interest" description="Disordered" evidence="1">
    <location>
        <begin position="236"/>
        <end position="255"/>
    </location>
</feature>
<organism evidence="2 3">
    <name type="scientific">Thamnocephalis sphaerospora</name>
    <dbReference type="NCBI Taxonomy" id="78915"/>
    <lineage>
        <taxon>Eukaryota</taxon>
        <taxon>Fungi</taxon>
        <taxon>Fungi incertae sedis</taxon>
        <taxon>Zoopagomycota</taxon>
        <taxon>Zoopagomycotina</taxon>
        <taxon>Zoopagomycetes</taxon>
        <taxon>Zoopagales</taxon>
        <taxon>Sigmoideomycetaceae</taxon>
        <taxon>Thamnocephalis</taxon>
    </lineage>
</organism>
<accession>A0A4P9XNU0</accession>
<evidence type="ECO:0000313" key="3">
    <source>
        <dbReference type="Proteomes" id="UP000271241"/>
    </source>
</evidence>
<keyword evidence="3" id="KW-1185">Reference proteome</keyword>
<dbReference type="AlphaFoldDB" id="A0A4P9XNU0"/>